<dbReference type="InterPro" id="IPR029016">
    <property type="entry name" value="GAF-like_dom_sf"/>
</dbReference>
<dbReference type="CDD" id="cd01949">
    <property type="entry name" value="GGDEF"/>
    <property type="match status" value="1"/>
</dbReference>
<dbReference type="InterPro" id="IPR035965">
    <property type="entry name" value="PAS-like_dom_sf"/>
</dbReference>
<reference evidence="2 3" key="1">
    <citation type="journal article" date="2018" name="Sci. Adv.">
        <title>Multi-heme cytochromes provide a pathway for survival in energy-limited environments.</title>
        <authorList>
            <person name="Deng X."/>
            <person name="Dohmae N."/>
            <person name="Nealson K.H."/>
            <person name="Hashimoto K."/>
            <person name="Okamoto A."/>
        </authorList>
    </citation>
    <scope>NUCLEOTIDE SEQUENCE [LARGE SCALE GENOMIC DNA]</scope>
    <source>
        <strain evidence="2 3">IS5</strain>
    </source>
</reference>
<keyword evidence="3" id="KW-1185">Reference proteome</keyword>
<dbReference type="Gene3D" id="3.30.450.40">
    <property type="match status" value="1"/>
</dbReference>
<evidence type="ECO:0000313" key="2">
    <source>
        <dbReference type="EMBL" id="BBD09490.1"/>
    </source>
</evidence>
<sequence length="431" mass="47075">MRSTRIPASIREKWQRWTDLLASITKASAVRVALADGDELLLVAASGENQPYKTGERLALSDSGGYCESVLRSADRLSVHDPEGDLTWHMLSPNWKRNPDMERGMVAYLGLPIVQPDGSACGTVSLLGRERTSFGAQAEALLAEFRTVAEQDLKMLSSEAMCHAFSQGTSEGVLLVDERPAVRECNQRFLDLWQLGGGEIDPDHFTGTIRTMAAKTTDPEVVEQHFRSQLSSADEGGLSIELCDGRTLRARSRPARDESGNVWGRVWLFSDETMDKGLDALTTVDAATGLTTRTHFLNVGHQEVSRAKRYGKELSLILMRLDGFSRAVQDHGREAGDVLLAKIAESGQQVVRNLDIFGRLENELLGVLLPETGQEGASAMAQRLQAVVNDGEHLAGAEPVHIKVQVGIATFSREMSTFESLLSLAETATTL</sequence>
<proteinExistence type="predicted"/>
<gene>
    <name evidence="2" type="ORF">DFE_2764</name>
</gene>
<dbReference type="InterPro" id="IPR043128">
    <property type="entry name" value="Rev_trsase/Diguanyl_cyclase"/>
</dbReference>
<organism evidence="2 3">
    <name type="scientific">Desulfovibrio ferrophilus</name>
    <dbReference type="NCBI Taxonomy" id="241368"/>
    <lineage>
        <taxon>Bacteria</taxon>
        <taxon>Pseudomonadati</taxon>
        <taxon>Thermodesulfobacteriota</taxon>
        <taxon>Desulfovibrionia</taxon>
        <taxon>Desulfovibrionales</taxon>
        <taxon>Desulfovibrionaceae</taxon>
        <taxon>Desulfovibrio</taxon>
    </lineage>
</organism>
<dbReference type="InterPro" id="IPR029787">
    <property type="entry name" value="Nucleotide_cyclase"/>
</dbReference>
<dbReference type="Pfam" id="PF00990">
    <property type="entry name" value="GGDEF"/>
    <property type="match status" value="1"/>
</dbReference>
<dbReference type="SUPFAM" id="SSF55781">
    <property type="entry name" value="GAF domain-like"/>
    <property type="match status" value="1"/>
</dbReference>
<name>A0A2Z6B234_9BACT</name>
<evidence type="ECO:0000313" key="3">
    <source>
        <dbReference type="Proteomes" id="UP000269883"/>
    </source>
</evidence>
<accession>A0A2Z6B234</accession>
<dbReference type="PANTHER" id="PTHR44757">
    <property type="entry name" value="DIGUANYLATE CYCLASE DGCP"/>
    <property type="match status" value="1"/>
</dbReference>
<dbReference type="OrthoDB" id="9783076at2"/>
<dbReference type="SUPFAM" id="SSF55073">
    <property type="entry name" value="Nucleotide cyclase"/>
    <property type="match status" value="1"/>
</dbReference>
<dbReference type="Gene3D" id="3.30.450.20">
    <property type="entry name" value="PAS domain"/>
    <property type="match status" value="1"/>
</dbReference>
<feature type="domain" description="GGDEF" evidence="1">
    <location>
        <begin position="312"/>
        <end position="431"/>
    </location>
</feature>
<dbReference type="EMBL" id="AP017378">
    <property type="protein sequence ID" value="BBD09490.1"/>
    <property type="molecule type" value="Genomic_DNA"/>
</dbReference>
<dbReference type="InterPro" id="IPR052155">
    <property type="entry name" value="Biofilm_reg_signaling"/>
</dbReference>
<dbReference type="Proteomes" id="UP000269883">
    <property type="component" value="Chromosome"/>
</dbReference>
<dbReference type="SUPFAM" id="SSF55785">
    <property type="entry name" value="PYP-like sensor domain (PAS domain)"/>
    <property type="match status" value="1"/>
</dbReference>
<dbReference type="PANTHER" id="PTHR44757:SF2">
    <property type="entry name" value="BIOFILM ARCHITECTURE MAINTENANCE PROTEIN MBAA"/>
    <property type="match status" value="1"/>
</dbReference>
<dbReference type="PROSITE" id="PS50887">
    <property type="entry name" value="GGDEF"/>
    <property type="match status" value="1"/>
</dbReference>
<dbReference type="KEGG" id="dfl:DFE_2764"/>
<dbReference type="InterPro" id="IPR000160">
    <property type="entry name" value="GGDEF_dom"/>
</dbReference>
<dbReference type="Gene3D" id="3.30.70.270">
    <property type="match status" value="1"/>
</dbReference>
<dbReference type="SMART" id="SM00267">
    <property type="entry name" value="GGDEF"/>
    <property type="match status" value="1"/>
</dbReference>
<evidence type="ECO:0000259" key="1">
    <source>
        <dbReference type="PROSITE" id="PS50887"/>
    </source>
</evidence>
<protein>
    <submittedName>
        <fullName evidence="2">Diguanylate cyclase with PAS/PAC sensor</fullName>
    </submittedName>
</protein>
<dbReference type="NCBIfam" id="TIGR00254">
    <property type="entry name" value="GGDEF"/>
    <property type="match status" value="1"/>
</dbReference>
<dbReference type="RefSeq" id="WP_126380482.1">
    <property type="nucleotide sequence ID" value="NZ_AP017378.1"/>
</dbReference>
<dbReference type="AlphaFoldDB" id="A0A2Z6B234"/>